<dbReference type="EMBL" id="JAODOP010000004">
    <property type="protein sequence ID" value="MEF3833253.1"/>
    <property type="molecule type" value="Genomic_DNA"/>
</dbReference>
<dbReference type="InterPro" id="IPR001466">
    <property type="entry name" value="Beta-lactam-related"/>
</dbReference>
<evidence type="ECO:0000313" key="3">
    <source>
        <dbReference type="Proteomes" id="UP001337305"/>
    </source>
</evidence>
<dbReference type="Proteomes" id="UP001337305">
    <property type="component" value="Unassembled WGS sequence"/>
</dbReference>
<dbReference type="PANTHER" id="PTHR46825">
    <property type="entry name" value="D-ALANYL-D-ALANINE-CARBOXYPEPTIDASE/ENDOPEPTIDASE AMPH"/>
    <property type="match status" value="1"/>
</dbReference>
<dbReference type="SUPFAM" id="SSF56601">
    <property type="entry name" value="beta-lactamase/transpeptidase-like"/>
    <property type="match status" value="1"/>
</dbReference>
<dbReference type="Gene3D" id="3.40.710.10">
    <property type="entry name" value="DD-peptidase/beta-lactamase superfamily"/>
    <property type="match status" value="1"/>
</dbReference>
<feature type="domain" description="Beta-lactamase-related" evidence="1">
    <location>
        <begin position="42"/>
        <end position="358"/>
    </location>
</feature>
<dbReference type="PANTHER" id="PTHR46825:SF9">
    <property type="entry name" value="BETA-LACTAMASE-RELATED DOMAIN-CONTAINING PROTEIN"/>
    <property type="match status" value="1"/>
</dbReference>
<dbReference type="RefSeq" id="WP_303305600.1">
    <property type="nucleotide sequence ID" value="NZ_JAODOP010000004.1"/>
</dbReference>
<name>A0ABU7XRA7_9FLAO</name>
<evidence type="ECO:0000259" key="1">
    <source>
        <dbReference type="Pfam" id="PF00144"/>
    </source>
</evidence>
<dbReference type="InterPro" id="IPR012338">
    <property type="entry name" value="Beta-lactam/transpept-like"/>
</dbReference>
<gene>
    <name evidence="2" type="ORF">N1F79_08925</name>
</gene>
<accession>A0ABU7XRA7</accession>
<keyword evidence="3" id="KW-1185">Reference proteome</keyword>
<reference evidence="2 3" key="1">
    <citation type="submission" date="2022-09" db="EMBL/GenBank/DDBJ databases">
        <title>Genome sequencing of Flavivirga sp. MEBiC05379.</title>
        <authorList>
            <person name="Oh H.-M."/>
            <person name="Kwon K.K."/>
            <person name="Park M.J."/>
            <person name="Yang S.-H."/>
        </authorList>
    </citation>
    <scope>NUCLEOTIDE SEQUENCE [LARGE SCALE GENOMIC DNA]</scope>
    <source>
        <strain evidence="2 3">MEBiC05379</strain>
    </source>
</reference>
<dbReference type="Pfam" id="PF00144">
    <property type="entry name" value="Beta-lactamase"/>
    <property type="match status" value="1"/>
</dbReference>
<dbReference type="InterPro" id="IPR050491">
    <property type="entry name" value="AmpC-like"/>
</dbReference>
<evidence type="ECO:0000313" key="2">
    <source>
        <dbReference type="EMBL" id="MEF3833253.1"/>
    </source>
</evidence>
<sequence>MIKDLLSKMISKNVLSLILTLISLNVIAQKTDYSIDKLESKLDSLILNVMESDHIPGATFIIVKDGKTILKKGYGYTSLGKNAKLVSPDSTIFRIGSITKTFTVTALLQLKDKDKINLDTDVNTYLKTVKVPANYKKPVTPFHLMTHSAGFDELRGRVVYKQNKQISQNTFLKNKLVRLREPGVVSAYSTFGIALAGLLVEDISGLSLEAFMNKNIWTPLDMSMTSIEIPKDQENYLSIGYEYENGINKPQPWEWYHTYPASSINSTATDMAKYMQMHLNLGTFNNHKILNKATALSMQQQQLSVLPQVDGFAFGLYEKNHFGLKTYNHGGDMLGYSTFMTLVPEKNMGIFVANHHEGTNLRKKVVETILEHFAKNPEIIYNPNRIKTNVNKFAGNYRWMSTCKTCPKNRHEQTYSLTANDDNTLSGFNRTFYQIEPLLFKSYDGKRTMGFIKNEKGDVVYMSLGNINAFEKVN</sequence>
<proteinExistence type="predicted"/>
<protein>
    <submittedName>
        <fullName evidence="2">Beta-lactamase family protein</fullName>
    </submittedName>
</protein>
<organism evidence="2 3">
    <name type="scientific">Flavivirga spongiicola</name>
    <dbReference type="NCBI Taxonomy" id="421621"/>
    <lineage>
        <taxon>Bacteria</taxon>
        <taxon>Pseudomonadati</taxon>
        <taxon>Bacteroidota</taxon>
        <taxon>Flavobacteriia</taxon>
        <taxon>Flavobacteriales</taxon>
        <taxon>Flavobacteriaceae</taxon>
        <taxon>Flavivirga</taxon>
    </lineage>
</organism>
<comment type="caution">
    <text evidence="2">The sequence shown here is derived from an EMBL/GenBank/DDBJ whole genome shotgun (WGS) entry which is preliminary data.</text>
</comment>